<feature type="compositionally biased region" description="Polar residues" evidence="1">
    <location>
        <begin position="447"/>
        <end position="459"/>
    </location>
</feature>
<evidence type="ECO:0000313" key="3">
    <source>
        <dbReference type="Proteomes" id="UP000650467"/>
    </source>
</evidence>
<organism evidence="2 3">
    <name type="scientific">Chlamydomonas incerta</name>
    <dbReference type="NCBI Taxonomy" id="51695"/>
    <lineage>
        <taxon>Eukaryota</taxon>
        <taxon>Viridiplantae</taxon>
        <taxon>Chlorophyta</taxon>
        <taxon>core chlorophytes</taxon>
        <taxon>Chlorophyceae</taxon>
        <taxon>CS clade</taxon>
        <taxon>Chlamydomonadales</taxon>
        <taxon>Chlamydomonadaceae</taxon>
        <taxon>Chlamydomonas</taxon>
    </lineage>
</organism>
<evidence type="ECO:0000313" key="2">
    <source>
        <dbReference type="EMBL" id="KAG2434723.1"/>
    </source>
</evidence>
<gene>
    <name evidence="2" type="ORF">HXX76_007613</name>
</gene>
<keyword evidence="3" id="KW-1185">Reference proteome</keyword>
<dbReference type="EMBL" id="JAEHOC010000016">
    <property type="protein sequence ID" value="KAG2434723.1"/>
    <property type="molecule type" value="Genomic_DNA"/>
</dbReference>
<evidence type="ECO:0000256" key="1">
    <source>
        <dbReference type="SAM" id="MobiDB-lite"/>
    </source>
</evidence>
<protein>
    <submittedName>
        <fullName evidence="2">Uncharacterized protein</fullName>
    </submittedName>
</protein>
<sequence>MATGKLGPSSWTQQHEGAAARALGTCGEGAAMGCASSSIKDVDALPVRPHYRTAFARTSTNDRASDAMDGSGGTVPMAVVEAFKPPPGSTVGGGAVAALAGGTAEGAAAAAELADCHDIVLCYTLSGTVFGLELTARYEKISSVSVWTPDVVMSVPGSPLGHAYKSVSANAKMWSDASSVTGALLGIGGGDIDGGPRGVVEIKPAPEDGAAVAASTSAMLLNRQIRFCRRGVIVLLTSGCTWDDGVLACMRLAARWLRPLVLVHCCQSCPLPTLEEWPADLRPLIAGSGRPVKYLSQHSAEALRDVEQRFVAAAAAAEAAAASASATNGGSGAKGLAAHKQTPDELASAAAQRAYAASAASVAAAAAAGMREGPQSLAALQQSAAAGQLNRRAAQLLGPWTATLAANGCGSGGGGGAFAGGAAPRKDSGGAGSGQVSSTPIEAITTEGASNSEPGSRNVSAPAGSRGLRSAATESDISKAAAFAAVAAEPFGGGSGGGGGARKARSAAAAAAQGKVSGSGEDGAALMPPPRLPLDGDLSVRGGGVGGPAAAWRCVLRYRHGGWAAPVAYLCAHLEDQLGRAQVVVQAATAASAPVLGVADGSAVPGSVAVATAAAAVNGHWTQAAADAGLASSLACATADSGGGSGGGGGGGGDVAVVQFLTPGLLASAACLHEAAKQLARGRRLVLVSDGEYVQRLPPQPPVGITPEAWSAVRQLWRERLLYVSDYHASFAGLLLNAVAEGRSRRD</sequence>
<dbReference type="AlphaFoldDB" id="A0A835SX39"/>
<dbReference type="OrthoDB" id="544929at2759"/>
<comment type="caution">
    <text evidence="2">The sequence shown here is derived from an EMBL/GenBank/DDBJ whole genome shotgun (WGS) entry which is preliminary data.</text>
</comment>
<reference evidence="2" key="1">
    <citation type="journal article" date="2020" name="bioRxiv">
        <title>Comparative genomics of Chlamydomonas.</title>
        <authorList>
            <person name="Craig R.J."/>
            <person name="Hasan A.R."/>
            <person name="Ness R.W."/>
            <person name="Keightley P.D."/>
        </authorList>
    </citation>
    <scope>NUCLEOTIDE SEQUENCE</scope>
    <source>
        <strain evidence="2">SAG 7.73</strain>
    </source>
</reference>
<proteinExistence type="predicted"/>
<dbReference type="Proteomes" id="UP000650467">
    <property type="component" value="Unassembled WGS sequence"/>
</dbReference>
<name>A0A835SX39_CHLIN</name>
<accession>A0A835SX39</accession>
<feature type="region of interest" description="Disordered" evidence="1">
    <location>
        <begin position="446"/>
        <end position="472"/>
    </location>
</feature>